<feature type="transmembrane region" description="Helical" evidence="1">
    <location>
        <begin position="50"/>
        <end position="70"/>
    </location>
</feature>
<dbReference type="AlphaFoldDB" id="A0A544W7D4"/>
<organism evidence="2 3">
    <name type="scientific">Mycolicibacterium hodleri</name>
    <dbReference type="NCBI Taxonomy" id="49897"/>
    <lineage>
        <taxon>Bacteria</taxon>
        <taxon>Bacillati</taxon>
        <taxon>Actinomycetota</taxon>
        <taxon>Actinomycetes</taxon>
        <taxon>Mycobacteriales</taxon>
        <taxon>Mycobacteriaceae</taxon>
        <taxon>Mycolicibacterium</taxon>
    </lineage>
</organism>
<proteinExistence type="predicted"/>
<name>A0A544W7D4_9MYCO</name>
<dbReference type="RefSeq" id="WP_142550741.1">
    <property type="nucleotide sequence ID" value="NZ_VIFX01000003.1"/>
</dbReference>
<evidence type="ECO:0000313" key="3">
    <source>
        <dbReference type="Proteomes" id="UP000315759"/>
    </source>
</evidence>
<keyword evidence="1" id="KW-0812">Transmembrane</keyword>
<evidence type="ECO:0000256" key="1">
    <source>
        <dbReference type="SAM" id="Phobius"/>
    </source>
</evidence>
<keyword evidence="1" id="KW-1133">Transmembrane helix</keyword>
<dbReference type="EMBL" id="VIFX01000003">
    <property type="protein sequence ID" value="TQR88138.1"/>
    <property type="molecule type" value="Genomic_DNA"/>
</dbReference>
<sequence length="86" mass="9103">MDARGDITVFGQQYETPDGATVIPVSKPVGVFVVKDGKPVWSPAADGTRIALMGILVGLIATLLAGIAMVRRPPWPDLHGEVSKHL</sequence>
<reference evidence="2 3" key="1">
    <citation type="submission" date="2018-10" db="EMBL/GenBank/DDBJ databases">
        <title>Draft genome of Mycobacterium hodleri strain B.</title>
        <authorList>
            <person name="Amande T.J."/>
            <person name="Mcgenity T.J."/>
        </authorList>
    </citation>
    <scope>NUCLEOTIDE SEQUENCE [LARGE SCALE GENOMIC DNA]</scope>
    <source>
        <strain evidence="2 3">B</strain>
    </source>
</reference>
<accession>A0A544W7D4</accession>
<gene>
    <name evidence="2" type="ORF">D8S82_03525</name>
</gene>
<evidence type="ECO:0000313" key="2">
    <source>
        <dbReference type="EMBL" id="TQR88138.1"/>
    </source>
</evidence>
<dbReference type="Proteomes" id="UP000315759">
    <property type="component" value="Unassembled WGS sequence"/>
</dbReference>
<comment type="caution">
    <text evidence="2">The sequence shown here is derived from an EMBL/GenBank/DDBJ whole genome shotgun (WGS) entry which is preliminary data.</text>
</comment>
<protein>
    <submittedName>
        <fullName evidence="2">Uncharacterized protein</fullName>
    </submittedName>
</protein>
<keyword evidence="1" id="KW-0472">Membrane</keyword>
<keyword evidence="3" id="KW-1185">Reference proteome</keyword>